<proteinExistence type="predicted"/>
<dbReference type="PANTHER" id="PTHR12907">
    <property type="entry name" value="EGL NINE HOMOLOG-RELATED"/>
    <property type="match status" value="1"/>
</dbReference>
<evidence type="ECO:0000256" key="7">
    <source>
        <dbReference type="SAM" id="MobiDB-lite"/>
    </source>
</evidence>
<feature type="region of interest" description="Disordered" evidence="7">
    <location>
        <begin position="59"/>
        <end position="79"/>
    </location>
</feature>
<comment type="caution">
    <text evidence="9">The sequence shown here is derived from an EMBL/GenBank/DDBJ whole genome shotgun (WGS) entry which is preliminary data.</text>
</comment>
<keyword evidence="5" id="KW-0560">Oxidoreductase</keyword>
<dbReference type="InterPro" id="IPR005123">
    <property type="entry name" value="Oxoglu/Fe-dep_dioxygenase_dom"/>
</dbReference>
<evidence type="ECO:0000256" key="4">
    <source>
        <dbReference type="ARBA" id="ARBA00022964"/>
    </source>
</evidence>
<dbReference type="InterPro" id="IPR051559">
    <property type="entry name" value="HIF_prolyl_hydroxylases"/>
</dbReference>
<feature type="domain" description="Fe2OG dioxygenase" evidence="8">
    <location>
        <begin position="100"/>
        <end position="203"/>
    </location>
</feature>
<protein>
    <submittedName>
        <fullName evidence="9">2OG-Fe(II) oxygenase</fullName>
    </submittedName>
</protein>
<evidence type="ECO:0000313" key="9">
    <source>
        <dbReference type="EMBL" id="GLR11922.1"/>
    </source>
</evidence>
<keyword evidence="3" id="KW-0847">Vitamin C</keyword>
<evidence type="ECO:0000259" key="8">
    <source>
        <dbReference type="PROSITE" id="PS51471"/>
    </source>
</evidence>
<evidence type="ECO:0000256" key="5">
    <source>
        <dbReference type="ARBA" id="ARBA00023002"/>
    </source>
</evidence>
<dbReference type="InterPro" id="IPR006620">
    <property type="entry name" value="Pro_4_hyd_alph"/>
</dbReference>
<comment type="cofactor">
    <cofactor evidence="1">
        <name>L-ascorbate</name>
        <dbReference type="ChEBI" id="CHEBI:38290"/>
    </cofactor>
</comment>
<dbReference type="RefSeq" id="WP_284195065.1">
    <property type="nucleotide sequence ID" value="NZ_BSOG01000001.1"/>
</dbReference>
<sequence>MNDFEAQLPALIDALAHTGWVVYDDFLSQDQATALRAEGQRRQQLGEFHRAAVGRADARSQRDEIRGDNVRWLDPQQPSDPEHAYWQRINALQGSLNRELFLGIREGEFHYAHYPVGSFYKRHLDRFRDDDARVVSVVCYLNSGWQTHDGGQLRLWHDPDQADHYTDIAPQAGRLVLFLSERYWHEVLPAQQPRWSITGWMRR</sequence>
<evidence type="ECO:0000313" key="10">
    <source>
        <dbReference type="Proteomes" id="UP001156706"/>
    </source>
</evidence>
<accession>A0ABQ5YEA4</accession>
<dbReference type="Proteomes" id="UP001156706">
    <property type="component" value="Unassembled WGS sequence"/>
</dbReference>
<dbReference type="EMBL" id="BSOG01000001">
    <property type="protein sequence ID" value="GLR11922.1"/>
    <property type="molecule type" value="Genomic_DNA"/>
</dbReference>
<keyword evidence="2" id="KW-0479">Metal-binding</keyword>
<keyword evidence="10" id="KW-1185">Reference proteome</keyword>
<dbReference type="Gene3D" id="2.60.120.620">
    <property type="entry name" value="q2cbj1_9rhob like domain"/>
    <property type="match status" value="1"/>
</dbReference>
<organism evidence="9 10">
    <name type="scientific">Chitinimonas prasina</name>
    <dbReference type="NCBI Taxonomy" id="1434937"/>
    <lineage>
        <taxon>Bacteria</taxon>
        <taxon>Pseudomonadati</taxon>
        <taxon>Pseudomonadota</taxon>
        <taxon>Betaproteobacteria</taxon>
        <taxon>Neisseriales</taxon>
        <taxon>Chitinibacteraceae</taxon>
        <taxon>Chitinimonas</taxon>
    </lineage>
</organism>
<dbReference type="PANTHER" id="PTHR12907:SF26">
    <property type="entry name" value="HIF PROLYL HYDROXYLASE, ISOFORM C"/>
    <property type="match status" value="1"/>
</dbReference>
<evidence type="ECO:0000256" key="3">
    <source>
        <dbReference type="ARBA" id="ARBA00022896"/>
    </source>
</evidence>
<reference evidence="10" key="1">
    <citation type="journal article" date="2019" name="Int. J. Syst. Evol. Microbiol.">
        <title>The Global Catalogue of Microorganisms (GCM) 10K type strain sequencing project: providing services to taxonomists for standard genome sequencing and annotation.</title>
        <authorList>
            <consortium name="The Broad Institute Genomics Platform"/>
            <consortium name="The Broad Institute Genome Sequencing Center for Infectious Disease"/>
            <person name="Wu L."/>
            <person name="Ma J."/>
        </authorList>
    </citation>
    <scope>NUCLEOTIDE SEQUENCE [LARGE SCALE GENOMIC DNA]</scope>
    <source>
        <strain evidence="10">NBRC 110044</strain>
    </source>
</reference>
<feature type="compositionally biased region" description="Basic and acidic residues" evidence="7">
    <location>
        <begin position="59"/>
        <end position="71"/>
    </location>
</feature>
<evidence type="ECO:0000256" key="6">
    <source>
        <dbReference type="ARBA" id="ARBA00023004"/>
    </source>
</evidence>
<evidence type="ECO:0000256" key="1">
    <source>
        <dbReference type="ARBA" id="ARBA00001961"/>
    </source>
</evidence>
<keyword evidence="6" id="KW-0408">Iron</keyword>
<evidence type="ECO:0000256" key="2">
    <source>
        <dbReference type="ARBA" id="ARBA00022723"/>
    </source>
</evidence>
<gene>
    <name evidence="9" type="ORF">GCM10007907_07120</name>
</gene>
<dbReference type="InterPro" id="IPR044862">
    <property type="entry name" value="Pro_4_hyd_alph_FE2OG_OXY"/>
</dbReference>
<dbReference type="SMART" id="SM00702">
    <property type="entry name" value="P4Hc"/>
    <property type="match status" value="1"/>
</dbReference>
<dbReference type="Pfam" id="PF13640">
    <property type="entry name" value="2OG-FeII_Oxy_3"/>
    <property type="match status" value="1"/>
</dbReference>
<dbReference type="PROSITE" id="PS51471">
    <property type="entry name" value="FE2OG_OXY"/>
    <property type="match status" value="1"/>
</dbReference>
<keyword evidence="4" id="KW-0223">Dioxygenase</keyword>
<name>A0ABQ5YEA4_9NEIS</name>